<dbReference type="InterPro" id="IPR037018">
    <property type="entry name" value="GH65_N"/>
</dbReference>
<feature type="domain" description="Glycoside hydrolase family 65 N-terminal" evidence="1">
    <location>
        <begin position="23"/>
        <end position="179"/>
    </location>
</feature>
<dbReference type="PANTHER" id="PTHR11051">
    <property type="entry name" value="GLYCOSYL HYDROLASE-RELATED"/>
    <property type="match status" value="1"/>
</dbReference>
<dbReference type="SUPFAM" id="SSF74650">
    <property type="entry name" value="Galactose mutarotase-like"/>
    <property type="match status" value="1"/>
</dbReference>
<dbReference type="InterPro" id="IPR005196">
    <property type="entry name" value="Glyco_hydro_65_N"/>
</dbReference>
<evidence type="ECO:0000259" key="1">
    <source>
        <dbReference type="Pfam" id="PF03636"/>
    </source>
</evidence>
<comment type="caution">
    <text evidence="2">The sequence shown here is derived from an EMBL/GenBank/DDBJ whole genome shotgun (WGS) entry which is preliminary data.</text>
</comment>
<dbReference type="Pfam" id="PF03636">
    <property type="entry name" value="Glyco_hydro_65N"/>
    <property type="match status" value="1"/>
</dbReference>
<dbReference type="InterPro" id="IPR011013">
    <property type="entry name" value="Gal_mutarotase_sf_dom"/>
</dbReference>
<proteinExistence type="predicted"/>
<dbReference type="Gene3D" id="2.70.98.40">
    <property type="entry name" value="Glycoside hydrolase, family 65, N-terminal domain"/>
    <property type="match status" value="1"/>
</dbReference>
<sequence>MRIEQSPEFQIHLQTLKSKEQIFLETIYNVGNGHFGVRDSNPLQGNNPDYIGSPGLFINGFFDYKEVSYGEKYRGYPDNNQVINRLFDPRAIRIKVGSEDSLTDHFKVENIDKNLDMQTGLLHELFSVTTPENRNFNLVVESFASLSKTNVFGVKYSIIPTNFSDEVEIIKVHDYVNQKVHQQDDDIRVSTDLGQMQLDFIPDNGQPSYLVTTFRSQQGAIITLRLLKTSSQILQLNISEIVTIIMATGVSILPNPVVPKSLNFYLLLAIFIHWLTPICTPTNTFPHWTTTSWIRRSNLN</sequence>
<name>A0A511DWP6_LENKE</name>
<dbReference type="RefSeq" id="WP_225364670.1">
    <property type="nucleotide sequence ID" value="NZ_BJVK01000041.1"/>
</dbReference>
<dbReference type="GO" id="GO:0030246">
    <property type="term" value="F:carbohydrate binding"/>
    <property type="evidence" value="ECO:0007669"/>
    <property type="project" value="InterPro"/>
</dbReference>
<dbReference type="PANTHER" id="PTHR11051:SF8">
    <property type="entry name" value="PROTEIN-GLUCOSYLGALACTOSYLHYDROXYLYSINE GLUCOSIDASE"/>
    <property type="match status" value="1"/>
</dbReference>
<dbReference type="Proteomes" id="UP000321893">
    <property type="component" value="Unassembled WGS sequence"/>
</dbReference>
<evidence type="ECO:0000313" key="3">
    <source>
        <dbReference type="Proteomes" id="UP000321893"/>
    </source>
</evidence>
<dbReference type="GeneID" id="96768104"/>
<dbReference type="STRING" id="1423764.FC95_GL000771"/>
<dbReference type="EMBL" id="BJVK01000041">
    <property type="protein sequence ID" value="GEL29255.1"/>
    <property type="molecule type" value="Genomic_DNA"/>
</dbReference>
<reference evidence="2" key="1">
    <citation type="submission" date="2019-07" db="EMBL/GenBank/DDBJ databases">
        <title>Whole genome shotgun sequence of Lactobacillus kefiri NBRC 15888.</title>
        <authorList>
            <person name="Hosoyama A."/>
            <person name="Uohara A."/>
            <person name="Ohji S."/>
            <person name="Ichikawa N."/>
        </authorList>
    </citation>
    <scope>NUCLEOTIDE SEQUENCE [LARGE SCALE GENOMIC DNA]</scope>
    <source>
        <strain evidence="2">NBRC 15888</strain>
    </source>
</reference>
<evidence type="ECO:0000313" key="2">
    <source>
        <dbReference type="EMBL" id="GEL29255.1"/>
    </source>
</evidence>
<gene>
    <name evidence="2" type="ORF">LKE01_20750</name>
</gene>
<accession>A0A511DWP6</accession>
<dbReference type="AlphaFoldDB" id="A0A511DWP6"/>
<organism evidence="2 3">
    <name type="scientific">Lentilactobacillus kefiri</name>
    <name type="common">Lactobacillus kefiri</name>
    <dbReference type="NCBI Taxonomy" id="33962"/>
    <lineage>
        <taxon>Bacteria</taxon>
        <taxon>Bacillati</taxon>
        <taxon>Bacillota</taxon>
        <taxon>Bacilli</taxon>
        <taxon>Lactobacillales</taxon>
        <taxon>Lactobacillaceae</taxon>
        <taxon>Lentilactobacillus</taxon>
    </lineage>
</organism>
<dbReference type="GO" id="GO:0005975">
    <property type="term" value="P:carbohydrate metabolic process"/>
    <property type="evidence" value="ECO:0007669"/>
    <property type="project" value="InterPro"/>
</dbReference>
<keyword evidence="3" id="KW-1185">Reference proteome</keyword>
<dbReference type="GO" id="GO:0004553">
    <property type="term" value="F:hydrolase activity, hydrolyzing O-glycosyl compounds"/>
    <property type="evidence" value="ECO:0007669"/>
    <property type="project" value="TreeGrafter"/>
</dbReference>
<protein>
    <recommendedName>
        <fullName evidence="1">Glycoside hydrolase family 65 N-terminal domain-containing protein</fullName>
    </recommendedName>
</protein>